<geneLocation type="mitochondrion" evidence="1"/>
<dbReference type="AlphaFoldDB" id="A0A101M0J1"/>
<protein>
    <submittedName>
        <fullName evidence="1">Uncharacterized protein</fullName>
    </submittedName>
</protein>
<accession>A0A101M0J1</accession>
<proteinExistence type="predicted"/>
<dbReference type="EMBL" id="LKAM01000005">
    <property type="protein sequence ID" value="KUM48692.1"/>
    <property type="molecule type" value="Genomic_DNA"/>
</dbReference>
<gene>
    <name evidence="1" type="ORF">ABT39_MTgene4707</name>
</gene>
<sequence length="81" mass="9380">MLLTFHTRFVMGGSWLGIDLRPTYDRFGHKHREIFIATAYDYSRELGRRGDYPLPFRTGGLQLTEHTTLCVSGPYLPLCCR</sequence>
<organism evidence="1">
    <name type="scientific">Picea glauca</name>
    <name type="common">White spruce</name>
    <name type="synonym">Pinus glauca</name>
    <dbReference type="NCBI Taxonomy" id="3330"/>
    <lineage>
        <taxon>Eukaryota</taxon>
        <taxon>Viridiplantae</taxon>
        <taxon>Streptophyta</taxon>
        <taxon>Embryophyta</taxon>
        <taxon>Tracheophyta</taxon>
        <taxon>Spermatophyta</taxon>
        <taxon>Pinopsida</taxon>
        <taxon>Pinidae</taxon>
        <taxon>Conifers I</taxon>
        <taxon>Pinales</taxon>
        <taxon>Pinaceae</taxon>
        <taxon>Picea</taxon>
    </lineage>
</organism>
<keyword evidence="1" id="KW-0496">Mitochondrion</keyword>
<evidence type="ECO:0000313" key="1">
    <source>
        <dbReference type="EMBL" id="KUM48692.1"/>
    </source>
</evidence>
<name>A0A101M0J1_PICGL</name>
<comment type="caution">
    <text evidence="1">The sequence shown here is derived from an EMBL/GenBank/DDBJ whole genome shotgun (WGS) entry which is preliminary data.</text>
</comment>
<reference evidence="1" key="1">
    <citation type="journal article" date="2015" name="Genome Biol. Evol.">
        <title>Organellar Genomes of White Spruce (Picea glauca): Assembly and Annotation.</title>
        <authorList>
            <person name="Jackman S.D."/>
            <person name="Warren R.L."/>
            <person name="Gibb E.A."/>
            <person name="Vandervalk B.P."/>
            <person name="Mohamadi H."/>
            <person name="Chu J."/>
            <person name="Raymond A."/>
            <person name="Pleasance S."/>
            <person name="Coope R."/>
            <person name="Wildung M.R."/>
            <person name="Ritland C.E."/>
            <person name="Bousquet J."/>
            <person name="Jones S.J."/>
            <person name="Bohlmann J."/>
            <person name="Birol I."/>
        </authorList>
    </citation>
    <scope>NUCLEOTIDE SEQUENCE [LARGE SCALE GENOMIC DNA]</scope>
    <source>
        <tissue evidence="1">Flushing bud</tissue>
    </source>
</reference>